<evidence type="ECO:0000256" key="5">
    <source>
        <dbReference type="PROSITE-ProRule" id="PRU00560"/>
    </source>
</evidence>
<dbReference type="GO" id="GO:0016787">
    <property type="term" value="F:hydrolase activity"/>
    <property type="evidence" value="ECO:0007669"/>
    <property type="project" value="UniProtKB-UniRule"/>
</dbReference>
<dbReference type="Pfam" id="PF13538">
    <property type="entry name" value="UvrD_C_2"/>
    <property type="match status" value="1"/>
</dbReference>
<proteinExistence type="predicted"/>
<dbReference type="PROSITE" id="PS51198">
    <property type="entry name" value="UVRD_HELICASE_ATP_BIND"/>
    <property type="match status" value="1"/>
</dbReference>
<dbReference type="InterPro" id="IPR027785">
    <property type="entry name" value="UvrD-like_helicase_C"/>
</dbReference>
<dbReference type="PANTHER" id="PTHR11070:SF17">
    <property type="entry name" value="DNA HELICASE IV"/>
    <property type="match status" value="1"/>
</dbReference>
<dbReference type="GO" id="GO:0005829">
    <property type="term" value="C:cytosol"/>
    <property type="evidence" value="ECO:0007669"/>
    <property type="project" value="TreeGrafter"/>
</dbReference>
<name>A0A8I0AEY1_9CLOT</name>
<dbReference type="EMBL" id="JACOOQ010000017">
    <property type="protein sequence ID" value="MBC5640758.1"/>
    <property type="molecule type" value="Genomic_DNA"/>
</dbReference>
<evidence type="ECO:0000256" key="4">
    <source>
        <dbReference type="ARBA" id="ARBA00022840"/>
    </source>
</evidence>
<feature type="binding site" evidence="5">
    <location>
        <begin position="222"/>
        <end position="229"/>
    </location>
    <ligand>
        <name>ATP</name>
        <dbReference type="ChEBI" id="CHEBI:30616"/>
    </ligand>
</feature>
<dbReference type="GO" id="GO:0043138">
    <property type="term" value="F:3'-5' DNA helicase activity"/>
    <property type="evidence" value="ECO:0007669"/>
    <property type="project" value="TreeGrafter"/>
</dbReference>
<keyword evidence="3 5" id="KW-0347">Helicase</keyword>
<dbReference type="GO" id="GO:0005524">
    <property type="term" value="F:ATP binding"/>
    <property type="evidence" value="ECO:0007669"/>
    <property type="project" value="UniProtKB-UniRule"/>
</dbReference>
<keyword evidence="2 5" id="KW-0378">Hydrolase</keyword>
<protein>
    <submittedName>
        <fullName evidence="7">AAA family ATPase</fullName>
    </submittedName>
</protein>
<reference evidence="7" key="1">
    <citation type="submission" date="2020-08" db="EMBL/GenBank/DDBJ databases">
        <title>Genome public.</title>
        <authorList>
            <person name="Liu C."/>
            <person name="Sun Q."/>
        </authorList>
    </citation>
    <scope>NUCLEOTIDE SEQUENCE</scope>
    <source>
        <strain evidence="7">NSJ-42</strain>
    </source>
</reference>
<evidence type="ECO:0000256" key="3">
    <source>
        <dbReference type="ARBA" id="ARBA00022806"/>
    </source>
</evidence>
<gene>
    <name evidence="7" type="ORF">H8R92_10060</name>
</gene>
<organism evidence="7 8">
    <name type="scientific">Clostridium lentum</name>
    <dbReference type="NCBI Taxonomy" id="2763037"/>
    <lineage>
        <taxon>Bacteria</taxon>
        <taxon>Bacillati</taxon>
        <taxon>Bacillota</taxon>
        <taxon>Clostridia</taxon>
        <taxon>Eubacteriales</taxon>
        <taxon>Clostridiaceae</taxon>
        <taxon>Clostridium</taxon>
    </lineage>
</organism>
<dbReference type="GO" id="GO:0000725">
    <property type="term" value="P:recombinational repair"/>
    <property type="evidence" value="ECO:0007669"/>
    <property type="project" value="TreeGrafter"/>
</dbReference>
<dbReference type="InterPro" id="IPR027417">
    <property type="entry name" value="P-loop_NTPase"/>
</dbReference>
<evidence type="ECO:0000259" key="6">
    <source>
        <dbReference type="PROSITE" id="PS51198"/>
    </source>
</evidence>
<evidence type="ECO:0000313" key="8">
    <source>
        <dbReference type="Proteomes" id="UP000662088"/>
    </source>
</evidence>
<evidence type="ECO:0000256" key="2">
    <source>
        <dbReference type="ARBA" id="ARBA00022801"/>
    </source>
</evidence>
<dbReference type="RefSeq" id="WP_186835380.1">
    <property type="nucleotide sequence ID" value="NZ_JACOOQ010000017.1"/>
</dbReference>
<evidence type="ECO:0000313" key="7">
    <source>
        <dbReference type="EMBL" id="MBC5640758.1"/>
    </source>
</evidence>
<feature type="domain" description="UvrD-like helicase ATP-binding" evidence="6">
    <location>
        <begin position="201"/>
        <end position="562"/>
    </location>
</feature>
<dbReference type="SUPFAM" id="SSF52540">
    <property type="entry name" value="P-loop containing nucleoside triphosphate hydrolases"/>
    <property type="match status" value="1"/>
</dbReference>
<dbReference type="Gene3D" id="3.40.50.300">
    <property type="entry name" value="P-loop containing nucleotide triphosphate hydrolases"/>
    <property type="match status" value="3"/>
</dbReference>
<keyword evidence="1 5" id="KW-0547">Nucleotide-binding</keyword>
<dbReference type="PANTHER" id="PTHR11070">
    <property type="entry name" value="UVRD / RECB / PCRA DNA HELICASE FAMILY MEMBER"/>
    <property type="match status" value="1"/>
</dbReference>
<accession>A0A8I0AEY1</accession>
<keyword evidence="8" id="KW-1185">Reference proteome</keyword>
<evidence type="ECO:0000256" key="1">
    <source>
        <dbReference type="ARBA" id="ARBA00022741"/>
    </source>
</evidence>
<dbReference type="AlphaFoldDB" id="A0A8I0AEY1"/>
<sequence>MYIGRSQQEEEKYLQTTIKAINELIEEFDGLSTEQDKEIRKQRKFLWDNRNEFDEFEVLENCSQIALEEKTYANKLNKLKSLERQLKSPYFARLDFKEKGEEGDSFYIGLASVEDKDNFDFYVFDWRSPVANMFYDFEVGPAFYNAPIGKIEGDIEFSRQFNIKNSKIVFTHDSGAALCDESLTAMLDRNATDKMKNIVATIQKEQNDIIRNDDAKTLFIQGAAGSGKTSIALHRAAYLLYKHRKNLQADNILIFSPNEVFAEYISDVLPELGENNVLQTTFDAYAKKSLPADYYFENKAEHLDYLYSGDQELANRVLAMEYKNSMKFMEIIESFCRDLPEKLVKCKPIFIDGKQIIPVKSVANTFLKRFNDIPLLNRLDVVKQSIFSQVENRFLNSDSGDYDFEYVEDKENFYEHCKTEINAQIDNMVVTFNTVEIYKLLWSNIENYCNDDLSKVKEITLGYLNNREVKYEDITPMLYIRAAMEGFRNYKNVKHILIDEAQDYSPLFYELIRKSFKNAAITIMGDLNQRIDEHSNVKNRNAITEIFNDIKIEVLSKSYRSTANITNFTRELLDTHEPIEAVERSGDNPKVIITKNRIVEVAKTIETMQEKGYKSIAVICKTKAITNDVYNKLKEVLDEINLIDTETSEFKVGVNVISSYLSKGLEFDGVIVSDGEEYLNESNKNLFYTVCTRALHELKIFTNKDLAEMLPKDKTLYEVEE</sequence>
<dbReference type="Pfam" id="PF00580">
    <property type="entry name" value="UvrD-helicase"/>
    <property type="match status" value="1"/>
</dbReference>
<dbReference type="InterPro" id="IPR014016">
    <property type="entry name" value="UvrD-like_ATP-bd"/>
</dbReference>
<dbReference type="Proteomes" id="UP000662088">
    <property type="component" value="Unassembled WGS sequence"/>
</dbReference>
<keyword evidence="4 5" id="KW-0067">ATP-binding</keyword>
<dbReference type="InterPro" id="IPR000212">
    <property type="entry name" value="DNA_helicase_UvrD/REP"/>
</dbReference>
<comment type="caution">
    <text evidence="7">The sequence shown here is derived from an EMBL/GenBank/DDBJ whole genome shotgun (WGS) entry which is preliminary data.</text>
</comment>
<dbReference type="GO" id="GO:0003677">
    <property type="term" value="F:DNA binding"/>
    <property type="evidence" value="ECO:0007669"/>
    <property type="project" value="InterPro"/>
</dbReference>